<sequence>MLRLTRAMAIPCRRVRFLSLEGCSLLTTHGLESVIISWNELQTLEVKSCNNIKDTEANPTLSTVFSALKDLKWKPDSKSQLSSNLEGTGMGKRGSKFLKKSCDWKSLPMHRTSDS</sequence>
<name>A0AAE1W1R0_9LAMI</name>
<dbReference type="AlphaFoldDB" id="A0AAE1W1R0"/>
<accession>A0AAE1W1R0</accession>
<dbReference type="Proteomes" id="UP001289374">
    <property type="component" value="Unassembled WGS sequence"/>
</dbReference>
<evidence type="ECO:0000256" key="1">
    <source>
        <dbReference type="SAM" id="MobiDB-lite"/>
    </source>
</evidence>
<keyword evidence="3" id="KW-1185">Reference proteome</keyword>
<reference evidence="2" key="1">
    <citation type="submission" date="2020-06" db="EMBL/GenBank/DDBJ databases">
        <authorList>
            <person name="Li T."/>
            <person name="Hu X."/>
            <person name="Zhang T."/>
            <person name="Song X."/>
            <person name="Zhang H."/>
            <person name="Dai N."/>
            <person name="Sheng W."/>
            <person name="Hou X."/>
            <person name="Wei L."/>
        </authorList>
    </citation>
    <scope>NUCLEOTIDE SEQUENCE</scope>
    <source>
        <strain evidence="2">K16</strain>
        <tissue evidence="2">Leaf</tissue>
    </source>
</reference>
<feature type="region of interest" description="Disordered" evidence="1">
    <location>
        <begin position="77"/>
        <end position="96"/>
    </location>
</feature>
<proteinExistence type="predicted"/>
<dbReference type="Gene3D" id="3.80.10.10">
    <property type="entry name" value="Ribonuclease Inhibitor"/>
    <property type="match status" value="1"/>
</dbReference>
<comment type="caution">
    <text evidence="2">The sequence shown here is derived from an EMBL/GenBank/DDBJ whole genome shotgun (WGS) entry which is preliminary data.</text>
</comment>
<dbReference type="EMBL" id="JACGWL010000016">
    <property type="protein sequence ID" value="KAK4385136.1"/>
    <property type="molecule type" value="Genomic_DNA"/>
</dbReference>
<dbReference type="InterPro" id="IPR032675">
    <property type="entry name" value="LRR_dom_sf"/>
</dbReference>
<organism evidence="2 3">
    <name type="scientific">Sesamum angolense</name>
    <dbReference type="NCBI Taxonomy" id="2727404"/>
    <lineage>
        <taxon>Eukaryota</taxon>
        <taxon>Viridiplantae</taxon>
        <taxon>Streptophyta</taxon>
        <taxon>Embryophyta</taxon>
        <taxon>Tracheophyta</taxon>
        <taxon>Spermatophyta</taxon>
        <taxon>Magnoliopsida</taxon>
        <taxon>eudicotyledons</taxon>
        <taxon>Gunneridae</taxon>
        <taxon>Pentapetalae</taxon>
        <taxon>asterids</taxon>
        <taxon>lamiids</taxon>
        <taxon>Lamiales</taxon>
        <taxon>Pedaliaceae</taxon>
        <taxon>Sesamum</taxon>
    </lineage>
</organism>
<protein>
    <submittedName>
        <fullName evidence="2">F-box protein</fullName>
    </submittedName>
</protein>
<evidence type="ECO:0000313" key="2">
    <source>
        <dbReference type="EMBL" id="KAK4385136.1"/>
    </source>
</evidence>
<gene>
    <name evidence="2" type="ORF">Sango_2637600</name>
</gene>
<reference evidence="2" key="2">
    <citation type="journal article" date="2024" name="Plant">
        <title>Genomic evolution and insights into agronomic trait innovations of Sesamum species.</title>
        <authorList>
            <person name="Miao H."/>
            <person name="Wang L."/>
            <person name="Qu L."/>
            <person name="Liu H."/>
            <person name="Sun Y."/>
            <person name="Le M."/>
            <person name="Wang Q."/>
            <person name="Wei S."/>
            <person name="Zheng Y."/>
            <person name="Lin W."/>
            <person name="Duan Y."/>
            <person name="Cao H."/>
            <person name="Xiong S."/>
            <person name="Wang X."/>
            <person name="Wei L."/>
            <person name="Li C."/>
            <person name="Ma Q."/>
            <person name="Ju M."/>
            <person name="Zhao R."/>
            <person name="Li G."/>
            <person name="Mu C."/>
            <person name="Tian Q."/>
            <person name="Mei H."/>
            <person name="Zhang T."/>
            <person name="Gao T."/>
            <person name="Zhang H."/>
        </authorList>
    </citation>
    <scope>NUCLEOTIDE SEQUENCE</scope>
    <source>
        <strain evidence="2">K16</strain>
    </source>
</reference>
<dbReference type="SUPFAM" id="SSF52047">
    <property type="entry name" value="RNI-like"/>
    <property type="match status" value="1"/>
</dbReference>
<evidence type="ECO:0000313" key="3">
    <source>
        <dbReference type="Proteomes" id="UP001289374"/>
    </source>
</evidence>